<dbReference type="STRING" id="714315.GCA_000516535_02268"/>
<feature type="chain" id="PRO_5022048671" evidence="2">
    <location>
        <begin position="18"/>
        <end position="203"/>
    </location>
</feature>
<name>A0A510JDE7_9FUSO</name>
<keyword evidence="1 2" id="KW-0732">Signal</keyword>
<feature type="domain" description="Outer membrane protein beta-barrel" evidence="3">
    <location>
        <begin position="5"/>
        <end position="201"/>
    </location>
</feature>
<dbReference type="KEGG" id="lgo:JCM16774_2274"/>
<dbReference type="InterPro" id="IPR011250">
    <property type="entry name" value="OMP/PagP_B-barrel"/>
</dbReference>
<reference evidence="4 5" key="1">
    <citation type="submission" date="2019-07" db="EMBL/GenBank/DDBJ databases">
        <title>Complete Genome Sequence of Leptotrichia goodfellowii Strain JCM 16774.</title>
        <authorList>
            <person name="Watanabe S."/>
            <person name="Cui L."/>
        </authorList>
    </citation>
    <scope>NUCLEOTIDE SEQUENCE [LARGE SCALE GENOMIC DNA]</scope>
    <source>
        <strain evidence="4 5">JCM16774</strain>
    </source>
</reference>
<dbReference type="AlphaFoldDB" id="A0A510JDE7"/>
<dbReference type="Gene3D" id="2.40.160.20">
    <property type="match status" value="1"/>
</dbReference>
<sequence>MKKLLLLGALISSVAMAQVVEVRIGGDLSNSGKFKGGFSDGANLQKKAIKRGIELSAEYRTPVLENFEIGGGISYKHNKVDSKGYYEHKGVDSVPVYFTARYNFKNSSEVTPYVKANLGYAFNSGSLKWFNNSSYYGEAKFKGGLYSGVGAGIQYKNFVADLSYNWNRMRVDRKGYVAPYRYEDKFTLSHGTLTLGLGYSFGF</sequence>
<evidence type="ECO:0000313" key="5">
    <source>
        <dbReference type="Proteomes" id="UP000321606"/>
    </source>
</evidence>
<dbReference type="SUPFAM" id="SSF56925">
    <property type="entry name" value="OMPA-like"/>
    <property type="match status" value="1"/>
</dbReference>
<proteinExistence type="predicted"/>
<dbReference type="InterPro" id="IPR027385">
    <property type="entry name" value="Beta-barrel_OMP"/>
</dbReference>
<feature type="signal peptide" evidence="2">
    <location>
        <begin position="1"/>
        <end position="17"/>
    </location>
</feature>
<dbReference type="OrthoDB" id="81819at2"/>
<evidence type="ECO:0000259" key="3">
    <source>
        <dbReference type="Pfam" id="PF13505"/>
    </source>
</evidence>
<evidence type="ECO:0000313" key="4">
    <source>
        <dbReference type="EMBL" id="BBM37312.1"/>
    </source>
</evidence>
<gene>
    <name evidence="4" type="ORF">JCM16774_2274</name>
</gene>
<dbReference type="RefSeq" id="WP_006807096.1">
    <property type="nucleotide sequence ID" value="NZ_AP019822.1"/>
</dbReference>
<dbReference type="Pfam" id="PF13505">
    <property type="entry name" value="OMP_b-brl"/>
    <property type="match status" value="1"/>
</dbReference>
<organism evidence="4 5">
    <name type="scientific">Pseudoleptotrichia goodfellowii</name>
    <dbReference type="NCBI Taxonomy" id="157692"/>
    <lineage>
        <taxon>Bacteria</taxon>
        <taxon>Fusobacteriati</taxon>
        <taxon>Fusobacteriota</taxon>
        <taxon>Fusobacteriia</taxon>
        <taxon>Fusobacteriales</taxon>
        <taxon>Leptotrichiaceae</taxon>
        <taxon>Pseudoleptotrichia</taxon>
    </lineage>
</organism>
<evidence type="ECO:0000256" key="1">
    <source>
        <dbReference type="ARBA" id="ARBA00022729"/>
    </source>
</evidence>
<accession>A0A510JDE7</accession>
<protein>
    <submittedName>
        <fullName evidence="4">Outer membrane insertion signal domain protein</fullName>
    </submittedName>
</protein>
<evidence type="ECO:0000256" key="2">
    <source>
        <dbReference type="SAM" id="SignalP"/>
    </source>
</evidence>
<dbReference type="Proteomes" id="UP000321606">
    <property type="component" value="Chromosome"/>
</dbReference>
<dbReference type="EMBL" id="AP019822">
    <property type="protein sequence ID" value="BBM37312.1"/>
    <property type="molecule type" value="Genomic_DNA"/>
</dbReference>